<dbReference type="GeneID" id="94835651"/>
<dbReference type="Proteomes" id="UP000179807">
    <property type="component" value="Unassembled WGS sequence"/>
</dbReference>
<name>A0A1J4KHP7_9EUKA</name>
<dbReference type="AlphaFoldDB" id="A0A1J4KHP7"/>
<feature type="coiled-coil region" evidence="1">
    <location>
        <begin position="303"/>
        <end position="330"/>
    </location>
</feature>
<proteinExistence type="predicted"/>
<reference evidence="2" key="1">
    <citation type="submission" date="2016-10" db="EMBL/GenBank/DDBJ databases">
        <authorList>
            <person name="Benchimol M."/>
            <person name="Almeida L.G."/>
            <person name="Vasconcelos A.T."/>
            <person name="Perreira-Neves A."/>
            <person name="Rosa I.A."/>
            <person name="Tasca T."/>
            <person name="Bogo M.R."/>
            <person name="de Souza W."/>
        </authorList>
    </citation>
    <scope>NUCLEOTIDE SEQUENCE [LARGE SCALE GENOMIC DNA]</scope>
    <source>
        <strain evidence="2">K</strain>
    </source>
</reference>
<evidence type="ECO:0008006" key="4">
    <source>
        <dbReference type="Google" id="ProtNLM"/>
    </source>
</evidence>
<gene>
    <name evidence="2" type="ORF">TRFO_19694</name>
</gene>
<dbReference type="OrthoDB" id="10642634at2759"/>
<comment type="caution">
    <text evidence="2">The sequence shown here is derived from an EMBL/GenBank/DDBJ whole genome shotgun (WGS) entry which is preliminary data.</text>
</comment>
<evidence type="ECO:0000256" key="1">
    <source>
        <dbReference type="SAM" id="Coils"/>
    </source>
</evidence>
<keyword evidence="1" id="KW-0175">Coiled coil</keyword>
<accession>A0A1J4KHP7</accession>
<dbReference type="VEuPathDB" id="TrichDB:TRFO_19694"/>
<dbReference type="RefSeq" id="XP_068364033.1">
    <property type="nucleotide sequence ID" value="XM_068500947.1"/>
</dbReference>
<organism evidence="2 3">
    <name type="scientific">Tritrichomonas foetus</name>
    <dbReference type="NCBI Taxonomy" id="1144522"/>
    <lineage>
        <taxon>Eukaryota</taxon>
        <taxon>Metamonada</taxon>
        <taxon>Parabasalia</taxon>
        <taxon>Tritrichomonadida</taxon>
        <taxon>Tritrichomonadidae</taxon>
        <taxon>Tritrichomonas</taxon>
    </lineage>
</organism>
<sequence length="370" mass="42251">MAIPNDSIIQKIFDKDALETISTHIFGETDDLVIINRFALIVQTCCIAKPDLAKGKCSFIYKFLKFVHYKTVFEMFKVFLTPEDKPRFVQQFLFEDKLFDHFLDCIAELPVSFPESPDDIICQKVASLFKLVPLFKGSPSFESVVCSEDSVDKFSREFINPPQIILNAQYAALASVANEESKDFIISRLDTRLFSLLEAETTSFMPYQESIIIILQQLAVASPEFAQRLIDWDIGHKFANFIEKFPRHTILHHTITNFAVATIENPNLARCVLQPLYQLTAKCFEEGQHVEMRAFAWNLQRAIREKTQDFNDLEDTNEELIEKYNALSNVVSNPYGGSLPPQPSDDADELGNLTPEQLMALLRFITGGRR</sequence>
<dbReference type="EMBL" id="MLAK01000599">
    <property type="protein sequence ID" value="OHT10897.1"/>
    <property type="molecule type" value="Genomic_DNA"/>
</dbReference>
<evidence type="ECO:0000313" key="2">
    <source>
        <dbReference type="EMBL" id="OHT10897.1"/>
    </source>
</evidence>
<evidence type="ECO:0000313" key="3">
    <source>
        <dbReference type="Proteomes" id="UP000179807"/>
    </source>
</evidence>
<keyword evidence="3" id="KW-1185">Reference proteome</keyword>
<protein>
    <recommendedName>
        <fullName evidence="4">Serine/threonine-protein phosphatase 4 regulatory subunit 3-like central domain-containing protein</fullName>
    </recommendedName>
</protein>